<dbReference type="PROSITE" id="PS50885">
    <property type="entry name" value="HAMP"/>
    <property type="match status" value="1"/>
</dbReference>
<dbReference type="InterPro" id="IPR003660">
    <property type="entry name" value="HAMP_dom"/>
</dbReference>
<reference evidence="7 8" key="1">
    <citation type="submission" date="2015-07" db="EMBL/GenBank/DDBJ databases">
        <title>Isolation and Genomic Characterization of a Novel Halophilic Metal-Reducing Deltaproteobacterium from the Deep Subsurface.</title>
        <authorList>
            <person name="Badalamenti J.P."/>
            <person name="Summers Z.M."/>
            <person name="Gralnick J.A."/>
            <person name="Bond D.R."/>
        </authorList>
    </citation>
    <scope>NUCLEOTIDE SEQUENCE [LARGE SCALE GENOMIC DNA]</scope>
    <source>
        <strain evidence="7 8">WTL</strain>
    </source>
</reference>
<dbReference type="STRING" id="1603606.DSOUD_3219"/>
<dbReference type="OrthoDB" id="5523945at2"/>
<keyword evidence="4" id="KW-0472">Membrane</keyword>
<dbReference type="AlphaFoldDB" id="A0A0M4CZ68"/>
<keyword evidence="4" id="KW-1133">Transmembrane helix</keyword>
<dbReference type="CDD" id="cd11386">
    <property type="entry name" value="MCP_signal"/>
    <property type="match status" value="1"/>
</dbReference>
<dbReference type="SUPFAM" id="SSF58104">
    <property type="entry name" value="Methyl-accepting chemotaxis protein (MCP) signaling domain"/>
    <property type="match status" value="3"/>
</dbReference>
<dbReference type="CDD" id="cd06225">
    <property type="entry name" value="HAMP"/>
    <property type="match status" value="1"/>
</dbReference>
<evidence type="ECO:0000259" key="5">
    <source>
        <dbReference type="PROSITE" id="PS50111"/>
    </source>
</evidence>
<dbReference type="PATRIC" id="fig|1603606.3.peg.3466"/>
<feature type="domain" description="HAMP" evidence="6">
    <location>
        <begin position="285"/>
        <end position="339"/>
    </location>
</feature>
<organism evidence="7 8">
    <name type="scientific">Desulfuromonas soudanensis</name>
    <dbReference type="NCBI Taxonomy" id="1603606"/>
    <lineage>
        <taxon>Bacteria</taxon>
        <taxon>Pseudomonadati</taxon>
        <taxon>Thermodesulfobacteriota</taxon>
        <taxon>Desulfuromonadia</taxon>
        <taxon>Desulfuromonadales</taxon>
        <taxon>Desulfuromonadaceae</taxon>
        <taxon>Desulfuromonas</taxon>
    </lineage>
</organism>
<feature type="transmembrane region" description="Helical" evidence="4">
    <location>
        <begin position="6"/>
        <end position="29"/>
    </location>
</feature>
<keyword evidence="8" id="KW-1185">Reference proteome</keyword>
<accession>A0A0M4CZ68</accession>
<proteinExistence type="inferred from homology"/>
<protein>
    <submittedName>
        <fullName evidence="7">Methyl-accepting chemotaxis protein</fullName>
    </submittedName>
</protein>
<dbReference type="Gene3D" id="1.10.287.950">
    <property type="entry name" value="Methyl-accepting chemotaxis protein"/>
    <property type="match status" value="2"/>
</dbReference>
<gene>
    <name evidence="7" type="ORF">DSOUD_3219</name>
</gene>
<dbReference type="Pfam" id="PF00015">
    <property type="entry name" value="MCPsignal"/>
    <property type="match status" value="1"/>
</dbReference>
<keyword evidence="1 3" id="KW-0807">Transducer</keyword>
<feature type="domain" description="Methyl-accepting transducer" evidence="5">
    <location>
        <begin position="428"/>
        <end position="664"/>
    </location>
</feature>
<dbReference type="Pfam" id="PF00672">
    <property type="entry name" value="HAMP"/>
    <property type="match status" value="1"/>
</dbReference>
<evidence type="ECO:0000256" key="3">
    <source>
        <dbReference type="PROSITE-ProRule" id="PRU00284"/>
    </source>
</evidence>
<dbReference type="SMART" id="SM00304">
    <property type="entry name" value="HAMP"/>
    <property type="match status" value="1"/>
</dbReference>
<dbReference type="KEGG" id="des:DSOUD_3219"/>
<dbReference type="GO" id="GO:0016020">
    <property type="term" value="C:membrane"/>
    <property type="evidence" value="ECO:0007669"/>
    <property type="project" value="InterPro"/>
</dbReference>
<dbReference type="PANTHER" id="PTHR32089">
    <property type="entry name" value="METHYL-ACCEPTING CHEMOTAXIS PROTEIN MCPB"/>
    <property type="match status" value="1"/>
</dbReference>
<dbReference type="EMBL" id="CP010802">
    <property type="protein sequence ID" value="ALC17941.1"/>
    <property type="molecule type" value="Genomic_DNA"/>
</dbReference>
<name>A0A0M4CZ68_9BACT</name>
<dbReference type="GO" id="GO:0007165">
    <property type="term" value="P:signal transduction"/>
    <property type="evidence" value="ECO:0007669"/>
    <property type="project" value="UniProtKB-KW"/>
</dbReference>
<feature type="transmembrane region" description="Helical" evidence="4">
    <location>
        <begin position="264"/>
        <end position="283"/>
    </location>
</feature>
<dbReference type="PROSITE" id="PS50111">
    <property type="entry name" value="CHEMOTAXIS_TRANSDUC_2"/>
    <property type="match status" value="1"/>
</dbReference>
<dbReference type="SMART" id="SM00283">
    <property type="entry name" value="MA"/>
    <property type="match status" value="1"/>
</dbReference>
<evidence type="ECO:0000256" key="2">
    <source>
        <dbReference type="ARBA" id="ARBA00029447"/>
    </source>
</evidence>
<evidence type="ECO:0000256" key="4">
    <source>
        <dbReference type="SAM" id="Phobius"/>
    </source>
</evidence>
<dbReference type="Proteomes" id="UP000057158">
    <property type="component" value="Chromosome"/>
</dbReference>
<dbReference type="InterPro" id="IPR004089">
    <property type="entry name" value="MCPsignal_dom"/>
</dbReference>
<evidence type="ECO:0000313" key="7">
    <source>
        <dbReference type="EMBL" id="ALC17941.1"/>
    </source>
</evidence>
<sequence length="784" mass="83609">MNTLKLRWKILLALIGLSVTPMIVTLVLISGLTDDLIQRDMSQLAERTGNFAERSTASSQRENANYIDLLCSNTDVVNATYYATLTQDVDQLSELIVQARARYDFDLLEVRGTGGGRLLRVGREGLSLDETVGADQLPASGEASSAIGAFAGRLSIIVTSPIMLQNQPIGTMVGVTLLDDGFASRLKTLSGTEVAFFNESGIVASSLAGLRDLDPGRAMDLQTVEVDGKSYALYSKPLGSEGQGVILALDRQSEQESRASIRRVLFILAAIVAALALIVGLTFSRGLIRPLTAVVDNLKEIADGEGDLTRTLAVTSQDEVGDLAITFNRFILRLREMVQRIRAVTADVNGATEKIRTSSGEVARGAASQASALEESFTAIQGIDATATAVAGKIGSLLEAAEESSAATLELGASTSEIAEQMERLFATVDEVSSSINEMSVTSQQITENVGILSSSTEVTASSIIEMDSSIKEIEENAERTNLLSEAAAKDAQRGKEAVDQTIEGIEAIRTMVDRAGTAIQELGKQSHSIGKILTVIDEVADQTGLLSLNAAIIAAQAGEHGKGFAVVASEIRNLADRTAISTREISTIIDNLQKGTRDAVAAMQAGSERVHQEASRSKETVGALDQIRTSTLNATHQVRSIVRATQEQARGSKQITNSINQIASMLGQISTAVRQQTDGTRQLAKAAEAMKEIASHVKLSTGEQTKGSKHIAENMQRIQQMVESIDSATGEQTRRNRQVIEAVSQIRHIAEANSGRAVELDQVVDALSLQAAELTREMGAFKA</sequence>
<dbReference type="Gene3D" id="6.10.340.10">
    <property type="match status" value="1"/>
</dbReference>
<dbReference type="PANTHER" id="PTHR32089:SF112">
    <property type="entry name" value="LYSOZYME-LIKE PROTEIN-RELATED"/>
    <property type="match status" value="1"/>
</dbReference>
<keyword evidence="4" id="KW-0812">Transmembrane</keyword>
<dbReference type="RefSeq" id="WP_053551909.1">
    <property type="nucleotide sequence ID" value="NZ_CP010802.1"/>
</dbReference>
<evidence type="ECO:0000259" key="6">
    <source>
        <dbReference type="PROSITE" id="PS50885"/>
    </source>
</evidence>
<comment type="similarity">
    <text evidence="2">Belongs to the methyl-accepting chemotaxis (MCP) protein family.</text>
</comment>
<evidence type="ECO:0000256" key="1">
    <source>
        <dbReference type="ARBA" id="ARBA00023224"/>
    </source>
</evidence>
<evidence type="ECO:0000313" key="8">
    <source>
        <dbReference type="Proteomes" id="UP000057158"/>
    </source>
</evidence>